<sequence>MGENDEIRIPLIAMPHIVVVVLCRAGYACVGVGVGVDCAWPGFDVVCNQSFSPPRPYAGNGEIKDISLEKGEMRVYTPVVSNCYTSYNTTEYKTRSLKVNLDNTPFLYARSRNEFTAIGCGAIGLLWGKDDGSYLTGCITSCASLGEAAHDDEPCTGLGCCHVPSIPPNLGILNISLGGSIGNPAWRESPCNYAFVAEQGWYNFSRKDFSRAGGKSFVNSTGKRSVPTVLDWAIRRNGSCSSATGAPACVSAHSYCVNATNGEGYLCNCSAGYSGNPYVSGDGRCKNINECDLRKADPAKYEILYPCYSGSRCIDTEGGYDCKCRFGLKGNGKTSDKGCRPIIPASIVAILCELTFNCSVVYLILAINIDKCE</sequence>
<dbReference type="AlphaFoldDB" id="A0A0D3H393"/>
<reference evidence="5" key="2">
    <citation type="submission" date="2015-03" db="UniProtKB">
        <authorList>
            <consortium name="EnsemblPlants"/>
        </authorList>
    </citation>
    <scope>IDENTIFICATION</scope>
</reference>
<dbReference type="HOGENOM" id="CLU_000288_43_10_1"/>
<feature type="domain" description="EGF-like" evidence="4">
    <location>
        <begin position="290"/>
        <end position="340"/>
    </location>
</feature>
<dbReference type="Proteomes" id="UP000026960">
    <property type="component" value="Chromosome 8"/>
</dbReference>
<evidence type="ECO:0008006" key="7">
    <source>
        <dbReference type="Google" id="ProtNLM"/>
    </source>
</evidence>
<evidence type="ECO:0000256" key="1">
    <source>
        <dbReference type="ARBA" id="ARBA00023157"/>
    </source>
</evidence>
<dbReference type="SMART" id="SM00179">
    <property type="entry name" value="EGF_CA"/>
    <property type="match status" value="1"/>
</dbReference>
<dbReference type="InterPro" id="IPR001881">
    <property type="entry name" value="EGF-like_Ca-bd_dom"/>
</dbReference>
<dbReference type="STRING" id="65489.A0A0D3H393"/>
<feature type="domain" description="EGF-like calcium-binding" evidence="3">
    <location>
        <begin position="287"/>
        <end position="340"/>
    </location>
</feature>
<dbReference type="SMART" id="SM00181">
    <property type="entry name" value="EGF"/>
    <property type="match status" value="2"/>
</dbReference>
<accession>A0A0D3H393</accession>
<dbReference type="GO" id="GO:0005509">
    <property type="term" value="F:calcium ion binding"/>
    <property type="evidence" value="ECO:0007669"/>
    <property type="project" value="InterPro"/>
</dbReference>
<keyword evidence="6" id="KW-1185">Reference proteome</keyword>
<evidence type="ECO:0000313" key="5">
    <source>
        <dbReference type="EnsemblPlants" id="OBART08G23770.1"/>
    </source>
</evidence>
<proteinExistence type="predicted"/>
<dbReference type="Gramene" id="OBART08G23770.1">
    <property type="protein sequence ID" value="OBART08G23770.1"/>
    <property type="gene ID" value="OBART08G23770"/>
</dbReference>
<dbReference type="PANTHER" id="PTHR33491">
    <property type="entry name" value="OSJNBA0016N04.9 PROTEIN"/>
    <property type="match status" value="1"/>
</dbReference>
<dbReference type="EnsemblPlants" id="OBART08G23770.1">
    <property type="protein sequence ID" value="OBART08G23770.1"/>
    <property type="gene ID" value="OBART08G23770"/>
</dbReference>
<protein>
    <recommendedName>
        <fullName evidence="7">EGF-like domain-containing protein</fullName>
    </recommendedName>
</protein>
<organism evidence="5">
    <name type="scientific">Oryza barthii</name>
    <dbReference type="NCBI Taxonomy" id="65489"/>
    <lineage>
        <taxon>Eukaryota</taxon>
        <taxon>Viridiplantae</taxon>
        <taxon>Streptophyta</taxon>
        <taxon>Embryophyta</taxon>
        <taxon>Tracheophyta</taxon>
        <taxon>Spermatophyta</taxon>
        <taxon>Magnoliopsida</taxon>
        <taxon>Liliopsida</taxon>
        <taxon>Poales</taxon>
        <taxon>Poaceae</taxon>
        <taxon>BOP clade</taxon>
        <taxon>Oryzoideae</taxon>
        <taxon>Oryzeae</taxon>
        <taxon>Oryzinae</taxon>
        <taxon>Oryza</taxon>
    </lineage>
</organism>
<evidence type="ECO:0000256" key="2">
    <source>
        <dbReference type="SAM" id="Phobius"/>
    </source>
</evidence>
<evidence type="ECO:0000259" key="4">
    <source>
        <dbReference type="SMART" id="SM00181"/>
    </source>
</evidence>
<dbReference type="eggNOG" id="ENOG502QQPF">
    <property type="taxonomic scope" value="Eukaryota"/>
</dbReference>
<evidence type="ECO:0000313" key="6">
    <source>
        <dbReference type="Proteomes" id="UP000026960"/>
    </source>
</evidence>
<dbReference type="PROSITE" id="PS00010">
    <property type="entry name" value="ASX_HYDROXYL"/>
    <property type="match status" value="1"/>
</dbReference>
<reference evidence="5" key="1">
    <citation type="journal article" date="2009" name="Rice">
        <title>De Novo Next Generation Sequencing of Plant Genomes.</title>
        <authorList>
            <person name="Rounsley S."/>
            <person name="Marri P.R."/>
            <person name="Yu Y."/>
            <person name="He R."/>
            <person name="Sisneros N."/>
            <person name="Goicoechea J.L."/>
            <person name="Lee S.J."/>
            <person name="Angelova A."/>
            <person name="Kudrna D."/>
            <person name="Luo M."/>
            <person name="Affourtit J."/>
            <person name="Desany B."/>
            <person name="Knight J."/>
            <person name="Niazi F."/>
            <person name="Egholm M."/>
            <person name="Wing R.A."/>
        </authorList>
    </citation>
    <scope>NUCLEOTIDE SEQUENCE [LARGE SCALE GENOMIC DNA]</scope>
    <source>
        <strain evidence="5">cv. IRGC 105608</strain>
    </source>
</reference>
<dbReference type="Gene3D" id="2.10.25.10">
    <property type="entry name" value="Laminin"/>
    <property type="match status" value="1"/>
</dbReference>
<dbReference type="InterPro" id="IPR000152">
    <property type="entry name" value="EGF-type_Asp/Asn_hydroxyl_site"/>
</dbReference>
<evidence type="ECO:0000259" key="3">
    <source>
        <dbReference type="SMART" id="SM00179"/>
    </source>
</evidence>
<keyword evidence="1" id="KW-1015">Disulfide bond</keyword>
<keyword evidence="2" id="KW-0472">Membrane</keyword>
<feature type="transmembrane region" description="Helical" evidence="2">
    <location>
        <begin position="342"/>
        <end position="365"/>
    </location>
</feature>
<dbReference type="PaxDb" id="65489-OBART08G23770.1"/>
<dbReference type="InterPro" id="IPR000742">
    <property type="entry name" value="EGF"/>
</dbReference>
<keyword evidence="2" id="KW-0812">Transmembrane</keyword>
<dbReference type="CDD" id="cd00054">
    <property type="entry name" value="EGF_CA"/>
    <property type="match status" value="1"/>
</dbReference>
<name>A0A0D3H393_9ORYZ</name>
<keyword evidence="2" id="KW-1133">Transmembrane helix</keyword>
<feature type="domain" description="EGF-like" evidence="4">
    <location>
        <begin position="239"/>
        <end position="286"/>
    </location>
</feature>